<dbReference type="GeneID" id="99987438"/>
<name>A0A1I0QUX3_9BACT</name>
<dbReference type="AlphaFoldDB" id="A0A1I0QUX3"/>
<dbReference type="InterPro" id="IPR017937">
    <property type="entry name" value="Thioredoxin_CS"/>
</dbReference>
<evidence type="ECO:0000256" key="2">
    <source>
        <dbReference type="ARBA" id="ARBA00023284"/>
    </source>
</evidence>
<accession>A0A1I0QUX3</accession>
<protein>
    <recommendedName>
        <fullName evidence="4">Thioredoxin domain-containing protein</fullName>
    </recommendedName>
</protein>
<reference evidence="6" key="1">
    <citation type="submission" date="2016-10" db="EMBL/GenBank/DDBJ databases">
        <authorList>
            <person name="Varghese N."/>
            <person name="Submissions S."/>
        </authorList>
    </citation>
    <scope>NUCLEOTIDE SEQUENCE [LARGE SCALE GENOMIC DNA]</scope>
    <source>
        <strain evidence="6">CGMCC 1.12402</strain>
    </source>
</reference>
<feature type="domain" description="Thioredoxin" evidence="4">
    <location>
        <begin position="11"/>
        <end position="141"/>
    </location>
</feature>
<dbReference type="STRING" id="1267423.SAMN05216290_2748"/>
<evidence type="ECO:0000259" key="4">
    <source>
        <dbReference type="PROSITE" id="PS51352"/>
    </source>
</evidence>
<feature type="signal peptide" evidence="3">
    <location>
        <begin position="1"/>
        <end position="19"/>
    </location>
</feature>
<evidence type="ECO:0000256" key="3">
    <source>
        <dbReference type="SAM" id="SignalP"/>
    </source>
</evidence>
<evidence type="ECO:0000256" key="1">
    <source>
        <dbReference type="ARBA" id="ARBA00022729"/>
    </source>
</evidence>
<dbReference type="Proteomes" id="UP000199437">
    <property type="component" value="Unassembled WGS sequence"/>
</dbReference>
<dbReference type="PROSITE" id="PS51352">
    <property type="entry name" value="THIOREDOXIN_2"/>
    <property type="match status" value="1"/>
</dbReference>
<keyword evidence="1 3" id="KW-0732">Signal</keyword>
<dbReference type="RefSeq" id="WP_090259135.1">
    <property type="nucleotide sequence ID" value="NZ_FOIR01000002.1"/>
</dbReference>
<dbReference type="SUPFAM" id="SSF52833">
    <property type="entry name" value="Thioredoxin-like"/>
    <property type="match status" value="1"/>
</dbReference>
<dbReference type="PROSITE" id="PS00194">
    <property type="entry name" value="THIOREDOXIN_1"/>
    <property type="match status" value="1"/>
</dbReference>
<evidence type="ECO:0000313" key="5">
    <source>
        <dbReference type="EMBL" id="SEW31427.1"/>
    </source>
</evidence>
<dbReference type="PANTHER" id="PTHR15337:SF11">
    <property type="entry name" value="THIOREDOXIN DOMAIN-CONTAINING PROTEIN"/>
    <property type="match status" value="1"/>
</dbReference>
<organism evidence="5 6">
    <name type="scientific">Roseivirga pacifica</name>
    <dbReference type="NCBI Taxonomy" id="1267423"/>
    <lineage>
        <taxon>Bacteria</taxon>
        <taxon>Pseudomonadati</taxon>
        <taxon>Bacteroidota</taxon>
        <taxon>Cytophagia</taxon>
        <taxon>Cytophagales</taxon>
        <taxon>Roseivirgaceae</taxon>
        <taxon>Roseivirga</taxon>
    </lineage>
</organism>
<dbReference type="InterPro" id="IPR013766">
    <property type="entry name" value="Thioredoxin_domain"/>
</dbReference>
<gene>
    <name evidence="5" type="ORF">SAMN05216290_2748</name>
</gene>
<dbReference type="OrthoDB" id="9811036at2"/>
<dbReference type="Pfam" id="PF03190">
    <property type="entry name" value="Thioredox_DsbH"/>
    <property type="match status" value="1"/>
</dbReference>
<dbReference type="Gene3D" id="3.40.30.10">
    <property type="entry name" value="Glutaredoxin"/>
    <property type="match status" value="1"/>
</dbReference>
<keyword evidence="6" id="KW-1185">Reference proteome</keyword>
<keyword evidence="2" id="KW-0676">Redox-active center</keyword>
<dbReference type="InterPro" id="IPR051099">
    <property type="entry name" value="AGR/TXD"/>
</dbReference>
<dbReference type="InterPro" id="IPR004879">
    <property type="entry name" value="Ssp411-like_TRX"/>
</dbReference>
<evidence type="ECO:0000313" key="6">
    <source>
        <dbReference type="Proteomes" id="UP000199437"/>
    </source>
</evidence>
<dbReference type="PANTHER" id="PTHR15337">
    <property type="entry name" value="ANTERIOR GRADIENT PROTEIN-RELATED"/>
    <property type="match status" value="1"/>
</dbReference>
<proteinExistence type="predicted"/>
<sequence length="401" mass="46234">MKVFQFIVSLLLISNLAIANDLETIDFIEVSSEKEWKKAFEKAKADNKVVFVDVYTDWCGYCHKLDNEVYTNEQVISYFNENFINIKFDAETQWGYQKAQAYAVDGYPTLLFLTTNEDVYEEIGGFVPSPTLLAYAEEVQSSWVKLPILAAQYERGTTSKGETLEYIDALERRDVEKANEVAATYLKGLNDADYLEIETLWLASRFENYLEAETYMYITAHKDLMVETHGQSEYEDYIKAVYNDNLLLAIKYGDETLLNRIVIELIPEFVPETEQAEAAYITKTLYYGQREDFDNYVIESNAYLNNHVLPEDKKNFMFSQAVEILNNYESKRLYEHAVDLLKQCRRMDKDNFEVASLLVYTYALLGDKKQANESLLLAEDLADSDEKSAIVADLKQVVSSI</sequence>
<feature type="chain" id="PRO_5011566013" description="Thioredoxin domain-containing protein" evidence="3">
    <location>
        <begin position="20"/>
        <end position="401"/>
    </location>
</feature>
<dbReference type="InterPro" id="IPR036249">
    <property type="entry name" value="Thioredoxin-like_sf"/>
</dbReference>
<dbReference type="EMBL" id="FOIR01000002">
    <property type="protein sequence ID" value="SEW31427.1"/>
    <property type="molecule type" value="Genomic_DNA"/>
</dbReference>